<protein>
    <submittedName>
        <fullName evidence="5">Uncharacterized protein si:dkeyp-118a3.2</fullName>
    </submittedName>
</protein>
<dbReference type="OrthoDB" id="8888387at2759"/>
<keyword evidence="4" id="KW-1185">Reference proteome</keyword>
<reference evidence="5" key="2">
    <citation type="submission" date="2025-08" db="UniProtKB">
        <authorList>
            <consortium name="RefSeq"/>
        </authorList>
    </citation>
    <scope>IDENTIFICATION</scope>
    <source>
        <tissue evidence="5">Blood</tissue>
    </source>
</reference>
<evidence type="ECO:0000256" key="3">
    <source>
        <dbReference type="SAM" id="SignalP"/>
    </source>
</evidence>
<dbReference type="KEGG" id="ipu:124626583"/>
<dbReference type="RefSeq" id="XP_047008372.1">
    <property type="nucleotide sequence ID" value="XM_047152416.2"/>
</dbReference>
<feature type="chain" id="PRO_5037746936" evidence="3">
    <location>
        <begin position="21"/>
        <end position="538"/>
    </location>
</feature>
<name>A0A979EHK7_ICTPU</name>
<feature type="compositionally biased region" description="Basic and acidic residues" evidence="1">
    <location>
        <begin position="221"/>
        <end position="243"/>
    </location>
</feature>
<keyword evidence="3" id="KW-0732">Signal</keyword>
<feature type="transmembrane region" description="Helical" evidence="2">
    <location>
        <begin position="445"/>
        <end position="469"/>
    </location>
</feature>
<feature type="signal peptide" evidence="3">
    <location>
        <begin position="1"/>
        <end position="20"/>
    </location>
</feature>
<evidence type="ECO:0000256" key="2">
    <source>
        <dbReference type="SAM" id="Phobius"/>
    </source>
</evidence>
<accession>A0A979EHK7</accession>
<proteinExistence type="predicted"/>
<feature type="region of interest" description="Disordered" evidence="1">
    <location>
        <begin position="181"/>
        <end position="266"/>
    </location>
</feature>
<evidence type="ECO:0000313" key="4">
    <source>
        <dbReference type="Proteomes" id="UP000221080"/>
    </source>
</evidence>
<feature type="compositionally biased region" description="Basic and acidic residues" evidence="1">
    <location>
        <begin position="181"/>
        <end position="205"/>
    </location>
</feature>
<sequence length="538" mass="59427">MELCLYKRLLVVLLLHLCQGQDLAVPSPSTESVLPSLGDVMDAVKAAFLEAVKISKDNGVRAVFEQVVEELGPQENIAEKPPVTADNTEDGLPAVVHEHGDNETTSLSDENAKQEQAEPKLNPSERTLVLPHEKQGRHGAGLRQKPGEKPVEVIYWRNKSDEESVQDVEDPVPNIARDLVESTQESKESFELESEDKSPGDQKEAEQDESQIWSFESAPVGEREEQAGVDEGKQEQVESELVKVQEQTQDTGEIGEMEIEDGQKKDVEADIESKIQKGGLFELAKQTEPQPDQDQEHGQLTDDDVKVRIVVKEKQNKDEQRLVDVGGHVVEVKTEKEDMAVDGAHIGEESVGGEAEMEGLIPVSKATEKTSQELATDDMRETNDLNDIVTSRDPVLNWDVPTLGISGKALPPFPTVAILVELGESDELVEEPADKTQSTTPTQEAWKIGVIALAFFLILQTLVTAVYILKCERRRNSCAVPERVCEDGNEAVEHDGANADTDEQTTVDDLPECSEIQREMFAMIPIHTHSTVEKSFNH</sequence>
<keyword evidence="2" id="KW-1133">Transmembrane helix</keyword>
<dbReference type="AlphaFoldDB" id="A0A979EHK7"/>
<dbReference type="Proteomes" id="UP000221080">
    <property type="component" value="Chromosome 29"/>
</dbReference>
<keyword evidence="2" id="KW-0812">Transmembrane</keyword>
<evidence type="ECO:0000313" key="5">
    <source>
        <dbReference type="RefSeq" id="XP_047008372.1"/>
    </source>
</evidence>
<evidence type="ECO:0000256" key="1">
    <source>
        <dbReference type="SAM" id="MobiDB-lite"/>
    </source>
</evidence>
<dbReference type="GeneID" id="124626583"/>
<organism evidence="4 5">
    <name type="scientific">Ictalurus punctatus</name>
    <name type="common">Channel catfish</name>
    <name type="synonym">Silurus punctatus</name>
    <dbReference type="NCBI Taxonomy" id="7998"/>
    <lineage>
        <taxon>Eukaryota</taxon>
        <taxon>Metazoa</taxon>
        <taxon>Chordata</taxon>
        <taxon>Craniata</taxon>
        <taxon>Vertebrata</taxon>
        <taxon>Euteleostomi</taxon>
        <taxon>Actinopterygii</taxon>
        <taxon>Neopterygii</taxon>
        <taxon>Teleostei</taxon>
        <taxon>Ostariophysi</taxon>
        <taxon>Siluriformes</taxon>
        <taxon>Ictaluridae</taxon>
        <taxon>Ictalurus</taxon>
    </lineage>
</organism>
<reference evidence="4" key="1">
    <citation type="journal article" date="2016" name="Nat. Commun.">
        <title>The channel catfish genome sequence provides insights into the evolution of scale formation in teleosts.</title>
        <authorList>
            <person name="Liu Z."/>
            <person name="Liu S."/>
            <person name="Yao J."/>
            <person name="Bao L."/>
            <person name="Zhang J."/>
            <person name="Li Y."/>
            <person name="Jiang C."/>
            <person name="Sun L."/>
            <person name="Wang R."/>
            <person name="Zhang Y."/>
            <person name="Zhou T."/>
            <person name="Zeng Q."/>
            <person name="Fu Q."/>
            <person name="Gao S."/>
            <person name="Li N."/>
            <person name="Koren S."/>
            <person name="Jiang Y."/>
            <person name="Zimin A."/>
            <person name="Xu P."/>
            <person name="Phillippy A.M."/>
            <person name="Geng X."/>
            <person name="Song L."/>
            <person name="Sun F."/>
            <person name="Li C."/>
            <person name="Wang X."/>
            <person name="Chen A."/>
            <person name="Jin Y."/>
            <person name="Yuan Z."/>
            <person name="Yang Y."/>
            <person name="Tan S."/>
            <person name="Peatman E."/>
            <person name="Lu J."/>
            <person name="Qin Z."/>
            <person name="Dunham R."/>
            <person name="Li Z."/>
            <person name="Sonstegard T."/>
            <person name="Feng J."/>
            <person name="Danzmann R.G."/>
            <person name="Schroeder S."/>
            <person name="Scheffler B."/>
            <person name="Duke M.V."/>
            <person name="Ballard L."/>
            <person name="Kucuktas H."/>
            <person name="Kaltenboeck L."/>
            <person name="Liu H."/>
            <person name="Armbruster J."/>
            <person name="Xie Y."/>
            <person name="Kirby M.L."/>
            <person name="Tian Y."/>
            <person name="Flanagan M.E."/>
            <person name="Mu W."/>
            <person name="Waldbieser G.C."/>
        </authorList>
    </citation>
    <scope>NUCLEOTIDE SEQUENCE [LARGE SCALE GENOMIC DNA]</scope>
    <source>
        <strain evidence="4">SDA103</strain>
    </source>
</reference>
<keyword evidence="2" id="KW-0472">Membrane</keyword>
<feature type="region of interest" description="Disordered" evidence="1">
    <location>
        <begin position="74"/>
        <end position="148"/>
    </location>
</feature>
<gene>
    <name evidence="5" type="primary">si:dkeyp-118a3.2</name>
</gene>